<dbReference type="PANTHER" id="PTHR33841:SF1">
    <property type="entry name" value="DNA METHYLTRANSFERASE A"/>
    <property type="match status" value="1"/>
</dbReference>
<dbReference type="KEGG" id="mig:Metig_0259"/>
<dbReference type="EMBL" id="CP002737">
    <property type="protein sequence ID" value="AEF95815.1"/>
    <property type="molecule type" value="Genomic_DNA"/>
</dbReference>
<reference evidence="7 8" key="1">
    <citation type="submission" date="2011-05" db="EMBL/GenBank/DDBJ databases">
        <title>Complete sequence of Methanotorris igneus Kol 5.</title>
        <authorList>
            <consortium name="US DOE Joint Genome Institute"/>
            <person name="Lucas S."/>
            <person name="Han J."/>
            <person name="Lapidus A."/>
            <person name="Cheng J.-F."/>
            <person name="Goodwin L."/>
            <person name="Pitluck S."/>
            <person name="Peters L."/>
            <person name="Mikhailova N."/>
            <person name="Chertkov O."/>
            <person name="Han C."/>
            <person name="Tapia R."/>
            <person name="Land M."/>
            <person name="Hauser L."/>
            <person name="Kyrpides N."/>
            <person name="Ivanova N."/>
            <person name="Pagani I."/>
            <person name="Sieprawska-Lupa M."/>
            <person name="Whitman W."/>
            <person name="Woyke T."/>
        </authorList>
    </citation>
    <scope>NUCLEOTIDE SEQUENCE [LARGE SCALE GENOMIC DNA]</scope>
    <source>
        <strain evidence="8">DSM 5666 / JCM 11834 / Kol 5</strain>
    </source>
</reference>
<evidence type="ECO:0000256" key="4">
    <source>
        <dbReference type="ARBA" id="ARBA00047942"/>
    </source>
</evidence>
<keyword evidence="8" id="KW-1185">Reference proteome</keyword>
<dbReference type="Pfam" id="PF18135">
    <property type="entry name" value="Type_ISP_C"/>
    <property type="match status" value="1"/>
</dbReference>
<dbReference type="HOGENOM" id="CLU_009503_0_0_2"/>
<evidence type="ECO:0000313" key="7">
    <source>
        <dbReference type="EMBL" id="AEF95815.1"/>
    </source>
</evidence>
<feature type="domain" description="Type ISP restriction-modification enzyme LLaBIII C-terminal specificity" evidence="6">
    <location>
        <begin position="657"/>
        <end position="996"/>
    </location>
</feature>
<organism evidence="8">
    <name type="scientific">Methanotorris igneus (strain DSM 5666 / JCM 11834 / Kol 5)</name>
    <dbReference type="NCBI Taxonomy" id="880724"/>
    <lineage>
        <taxon>Archaea</taxon>
        <taxon>Methanobacteriati</taxon>
        <taxon>Methanobacteriota</taxon>
        <taxon>Methanomada group</taxon>
        <taxon>Methanococci</taxon>
        <taxon>Methanococcales</taxon>
        <taxon>Methanocaldococcaceae</taxon>
        <taxon>Methanotorris</taxon>
    </lineage>
</organism>
<evidence type="ECO:0000256" key="3">
    <source>
        <dbReference type="ARBA" id="ARBA00022679"/>
    </source>
</evidence>
<dbReference type="InterPro" id="IPR003356">
    <property type="entry name" value="DNA_methylase_A-5"/>
</dbReference>
<evidence type="ECO:0000256" key="2">
    <source>
        <dbReference type="ARBA" id="ARBA00022603"/>
    </source>
</evidence>
<dbReference type="GO" id="GO:0003677">
    <property type="term" value="F:DNA binding"/>
    <property type="evidence" value="ECO:0007669"/>
    <property type="project" value="InterPro"/>
</dbReference>
<keyword evidence="2 7" id="KW-0489">Methyltransferase</keyword>
<evidence type="ECO:0000256" key="1">
    <source>
        <dbReference type="ARBA" id="ARBA00011900"/>
    </source>
</evidence>
<dbReference type="InterPro" id="IPR041635">
    <property type="entry name" value="Type_ISP_LLaBIII_C"/>
</dbReference>
<dbReference type="EC" id="2.1.1.72" evidence="1"/>
<dbReference type="PANTHER" id="PTHR33841">
    <property type="entry name" value="DNA METHYLTRANSFERASE YEEA-RELATED"/>
    <property type="match status" value="1"/>
</dbReference>
<dbReference type="GO" id="GO:0008170">
    <property type="term" value="F:N-methyltransferase activity"/>
    <property type="evidence" value="ECO:0007669"/>
    <property type="project" value="InterPro"/>
</dbReference>
<dbReference type="PRINTS" id="PR00507">
    <property type="entry name" value="N12N6MTFRASE"/>
</dbReference>
<dbReference type="GO" id="GO:0009007">
    <property type="term" value="F:site-specific DNA-methyltransferase (adenine-specific) activity"/>
    <property type="evidence" value="ECO:0007669"/>
    <property type="project" value="UniProtKB-EC"/>
</dbReference>
<dbReference type="RefSeq" id="WP_013798424.1">
    <property type="nucleotide sequence ID" value="NC_015562.1"/>
</dbReference>
<gene>
    <name evidence="7" type="ordered locus">Metig_0259</name>
</gene>
<dbReference type="InterPro" id="IPR029063">
    <property type="entry name" value="SAM-dependent_MTases_sf"/>
</dbReference>
<dbReference type="STRING" id="880724.Metig_0259"/>
<keyword evidence="3" id="KW-0808">Transferase</keyword>
<accession>F6BAC5</accession>
<feature type="domain" description="DNA methylase adenine-specific" evidence="5">
    <location>
        <begin position="287"/>
        <end position="546"/>
    </location>
</feature>
<comment type="catalytic activity">
    <reaction evidence="4">
        <text>a 2'-deoxyadenosine in DNA + S-adenosyl-L-methionine = an N(6)-methyl-2'-deoxyadenosine in DNA + S-adenosyl-L-homocysteine + H(+)</text>
        <dbReference type="Rhea" id="RHEA:15197"/>
        <dbReference type="Rhea" id="RHEA-COMP:12418"/>
        <dbReference type="Rhea" id="RHEA-COMP:12419"/>
        <dbReference type="ChEBI" id="CHEBI:15378"/>
        <dbReference type="ChEBI" id="CHEBI:57856"/>
        <dbReference type="ChEBI" id="CHEBI:59789"/>
        <dbReference type="ChEBI" id="CHEBI:90615"/>
        <dbReference type="ChEBI" id="CHEBI:90616"/>
        <dbReference type="EC" id="2.1.1.72"/>
    </reaction>
</comment>
<dbReference type="SUPFAM" id="SSF53335">
    <property type="entry name" value="S-adenosyl-L-methionine-dependent methyltransferases"/>
    <property type="match status" value="1"/>
</dbReference>
<evidence type="ECO:0000313" key="8">
    <source>
        <dbReference type="Proteomes" id="UP000009227"/>
    </source>
</evidence>
<dbReference type="InterPro" id="IPR050953">
    <property type="entry name" value="N4_N6_ade-DNA_methylase"/>
</dbReference>
<dbReference type="REBASE" id="36255">
    <property type="entry name" value="Mig5ORF259P"/>
</dbReference>
<dbReference type="Pfam" id="PF02384">
    <property type="entry name" value="N6_Mtase"/>
    <property type="match status" value="1"/>
</dbReference>
<proteinExistence type="predicted"/>
<evidence type="ECO:0000259" key="6">
    <source>
        <dbReference type="Pfam" id="PF18135"/>
    </source>
</evidence>
<dbReference type="OrthoDB" id="45790at2157"/>
<dbReference type="Gene3D" id="3.40.50.150">
    <property type="entry name" value="Vaccinia Virus protein VP39"/>
    <property type="match status" value="1"/>
</dbReference>
<sequence length="1001" mass="118631">MKEILKNYIKTIKEIYNEGEFSEYSFRYALEELLRDIIKEYDVKIIHESGREDFGAPDFKIKGNGKIIGYVETKKIDVDLHRLPKRDKEQLNRYKNNIENLILTNYKEFVLYQNGEKVEDVVILDDDLNLIEANIEKFEKLIERFLSLSTPEIKEPSKLAEFLAKRARLLRDAILNNLDENEGIKALYEAFKEHLISDMKKEEFADAYAQTIVYGLFMARFNIEGELTKERVVFKGIPKSLRVIHEIFKHIASDLPSYLDWIVDEIITILNNIDIKKIEESFKIVGKEDVFLHFYEDFLASYNPELKKSKGVYYTPLPVVEFIVNSVDEILKDRFGKRLHDENVRILDPATGTGTFLATVLERVHKNVKHTLFQAYLKERLLKNIYGFEILISPYLVSHLKLSMLLHNWHITLRGEERFNIYLTNALDLMRNPKDSGLFERILDKEREEADKVKNEVNIFAVIGNPPYEVRASEGWIEELMKDYLFGLGVEKEKKKGALQDEYVKFIRFAQWKIEQNGKGIVGFITNNSYLDGLVHRRMRQSLMETFDEIYILDLHGNVRRGEKDENVFDIQQGVCIGIFVKLREGKHKAEDCKVYYYSVVHDAGLTKREDKYKFLENNTIKTVEWKEINPKEPYYFFVPKDLSLEEEYNKFLKLDEIFEINSSGVETQKDKVAIAYTSEDIEKIIKDFLNLGEEELRKKYDIKDTRDWKLKKVIEDLKEDFYKFDGDWDKIREHRIKPILYRPFDIRWTYFFYKSRSFVAYPRYNVMKHFILGENIGLVASRQAQPEFRHVFITDKITERGITSSYVGDQGVIFPLYQYIENKITKEIQKVPNIKKDILKLIKQKYNATPEDFLYYIYAILHDPKYREKYKEFLKIDFPRIPLYDKEIFEKYKDIGKKLVELHLMKNIPTPDIDIEGENLKVENVKYDKKKKGVKINKETILLGIDEDVWEFKIGGYKVIEKYLKGRKGKKLTIDELEHIYKVVYVIEETIKLMKELEEI</sequence>
<name>F6BAC5_METIK</name>
<dbReference type="GeneID" id="10643094"/>
<dbReference type="AlphaFoldDB" id="F6BAC5"/>
<evidence type="ECO:0000259" key="5">
    <source>
        <dbReference type="Pfam" id="PF02384"/>
    </source>
</evidence>
<dbReference type="GO" id="GO:0032259">
    <property type="term" value="P:methylation"/>
    <property type="evidence" value="ECO:0007669"/>
    <property type="project" value="UniProtKB-KW"/>
</dbReference>
<protein>
    <recommendedName>
        <fullName evidence="1">site-specific DNA-methyltransferase (adenine-specific)</fullName>
        <ecNumber evidence="1">2.1.1.72</ecNumber>
    </recommendedName>
</protein>
<dbReference type="Proteomes" id="UP000009227">
    <property type="component" value="Chromosome"/>
</dbReference>